<name>A0A8J2PQD2_9HEXA</name>
<dbReference type="AlphaFoldDB" id="A0A8J2PQD2"/>
<evidence type="ECO:0000256" key="1">
    <source>
        <dbReference type="SAM" id="Phobius"/>
    </source>
</evidence>
<gene>
    <name evidence="2" type="ORF">AFUS01_LOCUS42037</name>
</gene>
<evidence type="ECO:0000313" key="3">
    <source>
        <dbReference type="Proteomes" id="UP000708208"/>
    </source>
</evidence>
<keyword evidence="3" id="KW-1185">Reference proteome</keyword>
<dbReference type="OrthoDB" id="2014092at2759"/>
<keyword evidence="1" id="KW-0812">Transmembrane</keyword>
<feature type="transmembrane region" description="Helical" evidence="1">
    <location>
        <begin position="33"/>
        <end position="57"/>
    </location>
</feature>
<evidence type="ECO:0000313" key="2">
    <source>
        <dbReference type="EMBL" id="CAG7832350.1"/>
    </source>
</evidence>
<organism evidence="2 3">
    <name type="scientific">Allacma fusca</name>
    <dbReference type="NCBI Taxonomy" id="39272"/>
    <lineage>
        <taxon>Eukaryota</taxon>
        <taxon>Metazoa</taxon>
        <taxon>Ecdysozoa</taxon>
        <taxon>Arthropoda</taxon>
        <taxon>Hexapoda</taxon>
        <taxon>Collembola</taxon>
        <taxon>Symphypleona</taxon>
        <taxon>Sminthuridae</taxon>
        <taxon>Allacma</taxon>
    </lineage>
</organism>
<protein>
    <submittedName>
        <fullName evidence="2">Uncharacterized protein</fullName>
    </submittedName>
</protein>
<dbReference type="Proteomes" id="UP000708208">
    <property type="component" value="Unassembled WGS sequence"/>
</dbReference>
<keyword evidence="1" id="KW-1133">Transmembrane helix</keyword>
<reference evidence="2" key="1">
    <citation type="submission" date="2021-06" db="EMBL/GenBank/DDBJ databases">
        <authorList>
            <person name="Hodson N. C."/>
            <person name="Mongue J. A."/>
            <person name="Jaron S. K."/>
        </authorList>
    </citation>
    <scope>NUCLEOTIDE SEQUENCE</scope>
</reference>
<feature type="non-terminal residue" evidence="2">
    <location>
        <position position="69"/>
    </location>
</feature>
<sequence>TLWKLQLKNLDASRVIYESGCLNAAEEWLERNLVVVASAVMATAFLQILGICFAQNLRADVFAQRSKWR</sequence>
<keyword evidence="1" id="KW-0472">Membrane</keyword>
<comment type="caution">
    <text evidence="2">The sequence shown here is derived from an EMBL/GenBank/DDBJ whole genome shotgun (WGS) entry which is preliminary data.</text>
</comment>
<proteinExistence type="predicted"/>
<dbReference type="EMBL" id="CAJVCH010564561">
    <property type="protein sequence ID" value="CAG7832350.1"/>
    <property type="molecule type" value="Genomic_DNA"/>
</dbReference>
<accession>A0A8J2PQD2</accession>